<dbReference type="GO" id="GO:0005483">
    <property type="term" value="F:soluble NSF attachment protein activity"/>
    <property type="evidence" value="ECO:0007669"/>
    <property type="project" value="TreeGrafter"/>
</dbReference>
<evidence type="ECO:0000313" key="6">
    <source>
        <dbReference type="EMBL" id="KAA0167449.1"/>
    </source>
</evidence>
<dbReference type="InterPro" id="IPR011990">
    <property type="entry name" value="TPR-like_helical_dom_sf"/>
</dbReference>
<comment type="function">
    <text evidence="4">Required for vesicular transport between the endoplasmic reticulum and the Golgi apparatus.</text>
</comment>
<evidence type="ECO:0000313" key="5">
    <source>
        <dbReference type="EMBL" id="KAA0151733.1"/>
    </source>
</evidence>
<dbReference type="SUPFAM" id="SSF48452">
    <property type="entry name" value="TPR-like"/>
    <property type="match status" value="1"/>
</dbReference>
<evidence type="ECO:0000313" key="8">
    <source>
        <dbReference type="Proteomes" id="UP000322899"/>
    </source>
</evidence>
<keyword evidence="4" id="KW-0931">ER-Golgi transport</keyword>
<dbReference type="InterPro" id="IPR000744">
    <property type="entry name" value="NSF_attach"/>
</dbReference>
<keyword evidence="4" id="KW-0472">Membrane</keyword>
<dbReference type="GO" id="GO:0006886">
    <property type="term" value="P:intracellular protein transport"/>
    <property type="evidence" value="ECO:0007669"/>
    <property type="project" value="UniProtKB-UniRule"/>
</dbReference>
<evidence type="ECO:0000256" key="1">
    <source>
        <dbReference type="ARBA" id="ARBA00010050"/>
    </source>
</evidence>
<evidence type="ECO:0000313" key="10">
    <source>
        <dbReference type="Proteomes" id="UP000325113"/>
    </source>
</evidence>
<dbReference type="GO" id="GO:0019905">
    <property type="term" value="F:syntaxin binding"/>
    <property type="evidence" value="ECO:0007669"/>
    <property type="project" value="TreeGrafter"/>
</dbReference>
<dbReference type="PRINTS" id="PR00448">
    <property type="entry name" value="NSFATTACHMNT"/>
</dbReference>
<dbReference type="CDD" id="cd15832">
    <property type="entry name" value="SNAP"/>
    <property type="match status" value="1"/>
</dbReference>
<organism evidence="5 9">
    <name type="scientific">Cafeteria roenbergensis</name>
    <name type="common">Marine flagellate</name>
    <dbReference type="NCBI Taxonomy" id="33653"/>
    <lineage>
        <taxon>Eukaryota</taxon>
        <taxon>Sar</taxon>
        <taxon>Stramenopiles</taxon>
        <taxon>Bigyra</taxon>
        <taxon>Opalozoa</taxon>
        <taxon>Bicosoecida</taxon>
        <taxon>Cafeteriaceae</taxon>
        <taxon>Cafeteria</taxon>
    </lineage>
</organism>
<dbReference type="GO" id="GO:0035494">
    <property type="term" value="P:SNARE complex disassembly"/>
    <property type="evidence" value="ECO:0007669"/>
    <property type="project" value="TreeGrafter"/>
</dbReference>
<reference evidence="8 9" key="1">
    <citation type="submission" date="2019-07" db="EMBL/GenBank/DDBJ databases">
        <title>Genomes of Cafeteria roenbergensis.</title>
        <authorList>
            <person name="Fischer M.G."/>
            <person name="Hackl T."/>
            <person name="Roman M."/>
        </authorList>
    </citation>
    <scope>NUCLEOTIDE SEQUENCE [LARGE SCALE GENOMIC DNA]</scope>
    <source>
        <strain evidence="5 9">BVI</strain>
        <strain evidence="6 10">Cflag</strain>
        <strain evidence="7 8">E4-10P</strain>
    </source>
</reference>
<evidence type="ECO:0000313" key="7">
    <source>
        <dbReference type="EMBL" id="KAA0176064.1"/>
    </source>
</evidence>
<evidence type="ECO:0000313" key="9">
    <source>
        <dbReference type="Proteomes" id="UP000323011"/>
    </source>
</evidence>
<dbReference type="Proteomes" id="UP000322899">
    <property type="component" value="Unassembled WGS sequence"/>
</dbReference>
<dbReference type="Gene3D" id="1.25.40.10">
    <property type="entry name" value="Tetratricopeptide repeat domain"/>
    <property type="match status" value="1"/>
</dbReference>
<name>A0A5A8CFE0_CAFRO</name>
<protein>
    <submittedName>
        <fullName evidence="5">Uncharacterized protein</fullName>
    </submittedName>
</protein>
<dbReference type="PANTHER" id="PTHR13768">
    <property type="entry name" value="SOLUBLE NSF ATTACHMENT PROTEIN SNAP"/>
    <property type="match status" value="1"/>
</dbReference>
<dbReference type="Proteomes" id="UP000323011">
    <property type="component" value="Unassembled WGS sequence"/>
</dbReference>
<dbReference type="EMBL" id="VLTM01000005">
    <property type="protein sequence ID" value="KAA0167449.1"/>
    <property type="molecule type" value="Genomic_DNA"/>
</dbReference>
<evidence type="ECO:0000256" key="2">
    <source>
        <dbReference type="ARBA" id="ARBA00022448"/>
    </source>
</evidence>
<keyword evidence="3 4" id="KW-0653">Protein transport</keyword>
<dbReference type="EMBL" id="VLTN01000025">
    <property type="protein sequence ID" value="KAA0151733.1"/>
    <property type="molecule type" value="Genomic_DNA"/>
</dbReference>
<dbReference type="AlphaFoldDB" id="A0A5A8CFE0"/>
<comment type="subcellular location">
    <subcellularLocation>
        <location evidence="4">Membrane</location>
        <topology evidence="4">Peripheral membrane protein</topology>
    </subcellularLocation>
</comment>
<accession>A0A5A8CFE0</accession>
<dbReference type="EMBL" id="VLTO01000010">
    <property type="protein sequence ID" value="KAA0176064.1"/>
    <property type="molecule type" value="Genomic_DNA"/>
</dbReference>
<keyword evidence="9" id="KW-1185">Reference proteome</keyword>
<sequence>MAAAGTGGPLLIQAREQLSMAQKEASRWTMFSSTEKWEKAADHYRKAGNFFKAAMKWEEATNAFKEAAALFGKLREPSEELQMLREAATSLTHKDAKEAARMLEEVLVPRLVDAGKLDEVGRMHLQIAESLDGEDVDAAMEHYRQAMNMFTSAGAASEALKCKLKLGQELGRQEMYDEAVDMFVQAAEGRLAKELTRLSARDHFFDAGICVLAKGDSVHARECLDRWCGMDYTFEDSREGRLFAKLIEVVEESNVHDFADAVFAFDSIKKLNPWRTKILLRVKDSIAGGAEGDVADDLT</sequence>
<dbReference type="PANTHER" id="PTHR13768:SF8">
    <property type="entry name" value="ALPHA-SOLUBLE NSF ATTACHMENT PROTEIN"/>
    <property type="match status" value="1"/>
</dbReference>
<comment type="similarity">
    <text evidence="1 4">Belongs to the SNAP family.</text>
</comment>
<gene>
    <name evidence="7" type="ORF">FNF27_02456</name>
    <name evidence="5" type="ORF">FNF29_04417</name>
    <name evidence="6" type="ORF">FNF31_00888</name>
</gene>
<keyword evidence="2 4" id="KW-0813">Transport</keyword>
<evidence type="ECO:0000256" key="4">
    <source>
        <dbReference type="RuleBase" id="RU367013"/>
    </source>
</evidence>
<dbReference type="GO" id="GO:0005774">
    <property type="term" value="C:vacuolar membrane"/>
    <property type="evidence" value="ECO:0007669"/>
    <property type="project" value="TreeGrafter"/>
</dbReference>
<dbReference type="Proteomes" id="UP000325113">
    <property type="component" value="Unassembled WGS sequence"/>
</dbReference>
<dbReference type="OMA" id="WSVKEYL"/>
<dbReference type="OrthoDB" id="9984275at2759"/>
<evidence type="ECO:0000256" key="3">
    <source>
        <dbReference type="ARBA" id="ARBA00022927"/>
    </source>
</evidence>
<dbReference type="GO" id="GO:0031201">
    <property type="term" value="C:SNARE complex"/>
    <property type="evidence" value="ECO:0007669"/>
    <property type="project" value="TreeGrafter"/>
</dbReference>
<dbReference type="Pfam" id="PF14938">
    <property type="entry name" value="SNAP"/>
    <property type="match status" value="1"/>
</dbReference>
<proteinExistence type="inferred from homology"/>
<comment type="caution">
    <text evidence="5">The sequence shown here is derived from an EMBL/GenBank/DDBJ whole genome shotgun (WGS) entry which is preliminary data.</text>
</comment>